<keyword evidence="2" id="KW-1185">Reference proteome</keyword>
<organism evidence="1 2">
    <name type="scientific">Ceraceosorus bombacis</name>
    <dbReference type="NCBI Taxonomy" id="401625"/>
    <lineage>
        <taxon>Eukaryota</taxon>
        <taxon>Fungi</taxon>
        <taxon>Dikarya</taxon>
        <taxon>Basidiomycota</taxon>
        <taxon>Ustilaginomycotina</taxon>
        <taxon>Exobasidiomycetes</taxon>
        <taxon>Ceraceosorales</taxon>
        <taxon>Ceraceosoraceae</taxon>
        <taxon>Ceraceosorus</taxon>
    </lineage>
</organism>
<sequence>MSCLGFLAPTSTKTIPCMASEIFSGIGIAHTWLKASTFNRFHEGLAKSAIERSIQPLQTFLSLPSKAEPSWRNLQRFFAVP</sequence>
<evidence type="ECO:0000313" key="2">
    <source>
        <dbReference type="Proteomes" id="UP000054845"/>
    </source>
</evidence>
<name>A0A0N7L989_9BASI</name>
<proteinExistence type="predicted"/>
<dbReference type="EMBL" id="CCYA01000204">
    <property type="protein sequence ID" value="CEH13114.1"/>
    <property type="molecule type" value="Genomic_DNA"/>
</dbReference>
<dbReference type="Proteomes" id="UP000054845">
    <property type="component" value="Unassembled WGS sequence"/>
</dbReference>
<reference evidence="1 2" key="1">
    <citation type="submission" date="2014-09" db="EMBL/GenBank/DDBJ databases">
        <authorList>
            <person name="Magalhaes I.L.F."/>
            <person name="Oliveira U."/>
            <person name="Santos F.R."/>
            <person name="Vidigal T.H.D.A."/>
            <person name="Brescovit A.D."/>
            <person name="Santos A.J."/>
        </authorList>
    </citation>
    <scope>NUCLEOTIDE SEQUENCE [LARGE SCALE GENOMIC DNA]</scope>
</reference>
<evidence type="ECO:0000313" key="1">
    <source>
        <dbReference type="EMBL" id="CEH13114.1"/>
    </source>
</evidence>
<dbReference type="AlphaFoldDB" id="A0A0N7L989"/>
<accession>A0A0N7L989</accession>
<protein>
    <submittedName>
        <fullName evidence="1">Uncharacterized protein</fullName>
    </submittedName>
</protein>